<evidence type="ECO:0000313" key="2">
    <source>
        <dbReference type="EMBL" id="UTT83520.1"/>
    </source>
</evidence>
<keyword evidence="1" id="KW-0732">Signal</keyword>
<feature type="signal peptide" evidence="1">
    <location>
        <begin position="1"/>
        <end position="18"/>
    </location>
</feature>
<dbReference type="Pfam" id="PF11355">
    <property type="entry name" value="DUF3157"/>
    <property type="match status" value="1"/>
</dbReference>
<dbReference type="Proteomes" id="UP001059120">
    <property type="component" value="Chromosome 1"/>
</dbReference>
<keyword evidence="3" id="KW-1185">Reference proteome</keyword>
<gene>
    <name evidence="2" type="ORF">LZI70_07100</name>
</gene>
<evidence type="ECO:0000313" key="3">
    <source>
        <dbReference type="Proteomes" id="UP001059120"/>
    </source>
</evidence>
<accession>A0ABY5G1R7</accession>
<feature type="chain" id="PRO_5046918969" evidence="1">
    <location>
        <begin position="19"/>
        <end position="188"/>
    </location>
</feature>
<proteinExistence type="predicted"/>
<organism evidence="2 3">
    <name type="scientific">Vibrio pelagius</name>
    <dbReference type="NCBI Taxonomy" id="28169"/>
    <lineage>
        <taxon>Bacteria</taxon>
        <taxon>Pseudomonadati</taxon>
        <taxon>Pseudomonadota</taxon>
        <taxon>Gammaproteobacteria</taxon>
        <taxon>Vibrionales</taxon>
        <taxon>Vibrionaceae</taxon>
        <taxon>Vibrio</taxon>
    </lineage>
</organism>
<reference evidence="2" key="1">
    <citation type="submission" date="2022-01" db="EMBL/GenBank/DDBJ databases">
        <title>Alginate degradation mechanism of Vibrio pelagius WXL662.</title>
        <authorList>
            <person name="He X."/>
        </authorList>
    </citation>
    <scope>NUCLEOTIDE SEQUENCE</scope>
    <source>
        <strain evidence="2">WXL662</strain>
    </source>
</reference>
<protein>
    <submittedName>
        <fullName evidence="2">DUF3157 family protein</fullName>
    </submittedName>
</protein>
<dbReference type="EMBL" id="CP090614">
    <property type="protein sequence ID" value="UTT83520.1"/>
    <property type="molecule type" value="Genomic_DNA"/>
</dbReference>
<sequence>MRSYLLMASALLSGTAFADQLFTLPDGKQVNLKDDFTWEYVTTKVVESEVTDSGVPAKPSIAAIPVATTVTGTTIKLNDTKPSLQLSKSGVDILLGTASYQDGKLVIPTAITNQGTQPIILVSLKVKVLSTAGELLAEQQIDTWKSIKRMAETYLRPQSSAEGKSIKLAVDKQDQYQLQAEVIEVLAR</sequence>
<name>A0ABY5G1R7_VIBPE</name>
<dbReference type="InterPro" id="IPR021501">
    <property type="entry name" value="DUF3157"/>
</dbReference>
<dbReference type="RefSeq" id="WP_255229573.1">
    <property type="nucleotide sequence ID" value="NZ_CP090614.1"/>
</dbReference>
<evidence type="ECO:0000256" key="1">
    <source>
        <dbReference type="SAM" id="SignalP"/>
    </source>
</evidence>